<dbReference type="SMART" id="SM00044">
    <property type="entry name" value="CYCc"/>
    <property type="match status" value="1"/>
</dbReference>
<dbReference type="OrthoDB" id="27092at2"/>
<dbReference type="GO" id="GO:0035556">
    <property type="term" value="P:intracellular signal transduction"/>
    <property type="evidence" value="ECO:0007669"/>
    <property type="project" value="InterPro"/>
</dbReference>
<dbReference type="InterPro" id="IPR001054">
    <property type="entry name" value="A/G_cyclase"/>
</dbReference>
<protein>
    <submittedName>
        <fullName evidence="3">Hydrolase</fullName>
    </submittedName>
</protein>
<feature type="domain" description="Guanylate cyclase" evidence="2">
    <location>
        <begin position="290"/>
        <end position="397"/>
    </location>
</feature>
<keyword evidence="4" id="KW-1185">Reference proteome</keyword>
<evidence type="ECO:0000313" key="4">
    <source>
        <dbReference type="Proteomes" id="UP000193087"/>
    </source>
</evidence>
<evidence type="ECO:0000259" key="2">
    <source>
        <dbReference type="PROSITE" id="PS50125"/>
    </source>
</evidence>
<dbReference type="PANTHER" id="PTHR43081">
    <property type="entry name" value="ADENYLATE CYCLASE, TERMINAL-DIFFERENTIATION SPECIFIC-RELATED"/>
    <property type="match status" value="1"/>
</dbReference>
<dbReference type="InterPro" id="IPR029787">
    <property type="entry name" value="Nucleotide_cyclase"/>
</dbReference>
<comment type="caution">
    <text evidence="3">The sequence shown here is derived from an EMBL/GenBank/DDBJ whole genome shotgun (WGS) entry which is preliminary data.</text>
</comment>
<organism evidence="3 4">
    <name type="scientific">Mycobacterium riyadhense</name>
    <dbReference type="NCBI Taxonomy" id="486698"/>
    <lineage>
        <taxon>Bacteria</taxon>
        <taxon>Bacillati</taxon>
        <taxon>Actinomycetota</taxon>
        <taxon>Actinomycetes</taxon>
        <taxon>Mycobacteriales</taxon>
        <taxon>Mycobacteriaceae</taxon>
        <taxon>Mycobacterium</taxon>
    </lineage>
</organism>
<dbReference type="Proteomes" id="UP000193087">
    <property type="component" value="Unassembled WGS sequence"/>
</dbReference>
<evidence type="ECO:0000313" key="3">
    <source>
        <dbReference type="EMBL" id="ORW87475.1"/>
    </source>
</evidence>
<dbReference type="Gene3D" id="3.40.50.1820">
    <property type="entry name" value="alpha/beta hydrolase"/>
    <property type="match status" value="1"/>
</dbReference>
<dbReference type="GO" id="GO:0009190">
    <property type="term" value="P:cyclic nucleotide biosynthetic process"/>
    <property type="evidence" value="ECO:0007669"/>
    <property type="project" value="InterPro"/>
</dbReference>
<keyword evidence="3" id="KW-0378">Hydrolase</keyword>
<dbReference type="Pfam" id="PF00561">
    <property type="entry name" value="Abhydrolase_1"/>
    <property type="match status" value="1"/>
</dbReference>
<dbReference type="Gene3D" id="3.30.70.1230">
    <property type="entry name" value="Nucleotide cyclase"/>
    <property type="match status" value="1"/>
</dbReference>
<dbReference type="GeneID" id="93492662"/>
<dbReference type="PRINTS" id="PR00111">
    <property type="entry name" value="ABHYDROLASE"/>
</dbReference>
<dbReference type="GO" id="GO:0016787">
    <property type="term" value="F:hydrolase activity"/>
    <property type="evidence" value="ECO:0007669"/>
    <property type="project" value="UniProtKB-KW"/>
</dbReference>
<dbReference type="SUPFAM" id="SSF55073">
    <property type="entry name" value="Nucleotide cyclase"/>
    <property type="match status" value="1"/>
</dbReference>
<sequence length="444" mass="48088">MTDGRVRYARNGDIHLAYRVFGESGPVVVWVPGWVVGNVDTYDDPASPYGPLIEQFARETRFVVYDKRGAGLSDPVSQAPSLTERVDDLRAVCDAAKADRPILLGTGEGGSVSVLFAANNPDRVDKLVLYATAARFSQQLPEFPWGFATAEIAAQLDDIDDHWGDGALVELFHGPTADLPGVRELFGKLQRSIASPHLARLWWQALMEIDVRDIVPQVHAPTFVFARPGDQFVPFEATAALAAGIPNARFQALPAGPHSSFDIVSESVSIVLDLVFERIGPPTDERVLKTVMFTDIVSSTEQLCSAGDARWRRQLDIHDNVVDHVLAQYGGIRAKHTGDGVFALFEGPTRAIRCALALMPSLALRGIRIRAGIHTGECERRGDEWSGMAVHTGARIGALAGAGEVLASRTVRDLAAGSGLTFESLGPHRLKGLPEEIDVYRVTG</sequence>
<dbReference type="RefSeq" id="WP_085248474.1">
    <property type="nucleotide sequence ID" value="NZ_CAJMWJ010000001.1"/>
</dbReference>
<accession>A0A1X2DGW7</accession>
<dbReference type="InterPro" id="IPR050697">
    <property type="entry name" value="Adenylyl/Guanylyl_Cyclase_3/4"/>
</dbReference>
<dbReference type="CDD" id="cd07302">
    <property type="entry name" value="CHD"/>
    <property type="match status" value="1"/>
</dbReference>
<dbReference type="SUPFAM" id="SSF53474">
    <property type="entry name" value="alpha/beta-Hydrolases"/>
    <property type="match status" value="1"/>
</dbReference>
<dbReference type="EMBL" id="LQPQ01000006">
    <property type="protein sequence ID" value="ORW87475.1"/>
    <property type="molecule type" value="Genomic_DNA"/>
</dbReference>
<dbReference type="PROSITE" id="PS50125">
    <property type="entry name" value="GUANYLATE_CYCLASE_2"/>
    <property type="match status" value="1"/>
</dbReference>
<evidence type="ECO:0000256" key="1">
    <source>
        <dbReference type="ARBA" id="ARBA00005381"/>
    </source>
</evidence>
<proteinExistence type="inferred from homology"/>
<dbReference type="InterPro" id="IPR000073">
    <property type="entry name" value="AB_hydrolase_1"/>
</dbReference>
<dbReference type="PANTHER" id="PTHR43081:SF1">
    <property type="entry name" value="ADENYLATE CYCLASE, TERMINAL-DIFFERENTIATION SPECIFIC"/>
    <property type="match status" value="1"/>
</dbReference>
<name>A0A1X2DGW7_9MYCO</name>
<comment type="similarity">
    <text evidence="1">Belongs to the adenylyl cyclase class-3 family.</text>
</comment>
<reference evidence="3 4" key="1">
    <citation type="submission" date="2016-01" db="EMBL/GenBank/DDBJ databases">
        <title>The new phylogeny of the genus Mycobacterium.</title>
        <authorList>
            <person name="Tarcisio F."/>
            <person name="Conor M."/>
            <person name="Antonella G."/>
            <person name="Elisabetta G."/>
            <person name="Giulia F.S."/>
            <person name="Sara T."/>
            <person name="Anna F."/>
            <person name="Clotilde B."/>
            <person name="Roberto B."/>
            <person name="Veronica D.S."/>
            <person name="Fabio R."/>
            <person name="Monica P."/>
            <person name="Olivier J."/>
            <person name="Enrico T."/>
            <person name="Nicola S."/>
        </authorList>
    </citation>
    <scope>NUCLEOTIDE SEQUENCE [LARGE SCALE GENOMIC DNA]</scope>
    <source>
        <strain evidence="3 4">DSM 45176</strain>
    </source>
</reference>
<dbReference type="STRING" id="486698.AWC22_08705"/>
<dbReference type="AlphaFoldDB" id="A0A1X2DGW7"/>
<dbReference type="GO" id="GO:0004016">
    <property type="term" value="F:adenylate cyclase activity"/>
    <property type="evidence" value="ECO:0007669"/>
    <property type="project" value="UniProtKB-ARBA"/>
</dbReference>
<dbReference type="InterPro" id="IPR029058">
    <property type="entry name" value="AB_hydrolase_fold"/>
</dbReference>
<gene>
    <name evidence="3" type="ORF">AWC22_08705</name>
</gene>